<dbReference type="RefSeq" id="WP_209467862.1">
    <property type="nucleotide sequence ID" value="NZ_JAGGLG010000035.1"/>
</dbReference>
<dbReference type="PANTHER" id="PTHR34218:SF4">
    <property type="entry name" value="ACYL-HOMOSERINE LACTONE ACYLASE QUIP"/>
    <property type="match status" value="1"/>
</dbReference>
<dbReference type="PANTHER" id="PTHR34218">
    <property type="entry name" value="PEPTIDASE S45 PENICILLIN AMIDASE"/>
    <property type="match status" value="1"/>
</dbReference>
<keyword evidence="3" id="KW-0378">Hydrolase</keyword>
<dbReference type="Gene3D" id="3.60.20.10">
    <property type="entry name" value="Glutamine Phosphoribosylpyrophosphate, subunit 1, domain 1"/>
    <property type="match status" value="3"/>
</dbReference>
<dbReference type="Proteomes" id="UP001519289">
    <property type="component" value="Unassembled WGS sequence"/>
</dbReference>
<evidence type="ECO:0000313" key="4">
    <source>
        <dbReference type="Proteomes" id="UP001519289"/>
    </source>
</evidence>
<dbReference type="Pfam" id="PF01804">
    <property type="entry name" value="Penicil_amidase"/>
    <property type="match status" value="2"/>
</dbReference>
<dbReference type="EMBL" id="JAGGLG010000035">
    <property type="protein sequence ID" value="MBP2019758.1"/>
    <property type="molecule type" value="Genomic_DNA"/>
</dbReference>
<comment type="similarity">
    <text evidence="1">Belongs to the peptidase S45 family.</text>
</comment>
<keyword evidence="2" id="KW-1133">Transmembrane helix</keyword>
<name>A0ABS4JW72_9FIRM</name>
<dbReference type="EC" id="3.5.1.11" evidence="3"/>
<dbReference type="InterPro" id="IPR029055">
    <property type="entry name" value="Ntn_hydrolases_N"/>
</dbReference>
<comment type="caution">
    <text evidence="3">The sequence shown here is derived from an EMBL/GenBank/DDBJ whole genome shotgun (WGS) entry which is preliminary data.</text>
</comment>
<evidence type="ECO:0000256" key="1">
    <source>
        <dbReference type="ARBA" id="ARBA00006586"/>
    </source>
</evidence>
<keyword evidence="4" id="KW-1185">Reference proteome</keyword>
<dbReference type="Gene3D" id="1.10.439.10">
    <property type="entry name" value="Penicillin Amidohydrolase, domain 1"/>
    <property type="match status" value="1"/>
</dbReference>
<gene>
    <name evidence="3" type="ORF">J2Z79_003200</name>
</gene>
<dbReference type="GO" id="GO:0008953">
    <property type="term" value="F:penicillin amidase activity"/>
    <property type="evidence" value="ECO:0007669"/>
    <property type="project" value="UniProtKB-EC"/>
</dbReference>
<sequence>MLRLFAYAGALQILVLALALATRAAALIALALLLGLAIVAAFAFLQLSRPRKRGTIRLTALGGPVSLGHDEHGTPHVTAENWHDLFLAQGYLAARERLWQMEVARRTAAGRLAEIRGEALLERDRLMRTLGLQRLAERALADCPADVRACLEAYADGVNAFIAEGHLPPEFALARIVPDPWRAVDSLAVAKLLAFELTLPLADELVRLQVARVAGPAAAAALFAGPDRGASQDAGVGAGIGAADASGLPELADLCELAAHAPQTIAGGLAWAVSGERTASGFPIAGCALETAPRAPSPLHPLVLSGPEGARLEGVALAGLPGLLAGRSRHFAWGFAPAGSGAAVLALEPADPQGVAGGTPPTAVQTSGSSMVPTAAQVSTASPVHGSVAQSAPAVCAGAAEPSTAETSAGTPEPQRLEMFIRVRGQGLPVPHTIEFGAAGPVLAAGPSGRLVLQSPVLQPAAEAAALLGINRARSYAEFRAALAGWTAPGLAAVYAGIDGTIARIETGPELREVVNPPDGVVVAGQPAGVADRARGWLEARSDWDAERLAPLSVDTVSVQAATLLQPMLQALQEGLRQGVYAESLSQLEKQALLLLSDWDRDEPVGSGAACLWERWYFALLEDVFRPRMGLTLFNQFAATRTGLEAAERLLLRTLSGEENPWLSLEGELGLPRLALQAFRRTVAYLAARQGRRPESWSWGREHQVRFRHSLGQAVPALRHLADLGPFPLSGGPSSINRSGPAPADPGVVRTATTYRRIDDLSGLGASAAILAPGAAGHPLDPSFADRIVPWLRGELTRAQAGSGSAEFRMLPPPA</sequence>
<keyword evidence="2" id="KW-0472">Membrane</keyword>
<dbReference type="InterPro" id="IPR002692">
    <property type="entry name" value="S45"/>
</dbReference>
<proteinExistence type="inferred from homology"/>
<dbReference type="SUPFAM" id="SSF56235">
    <property type="entry name" value="N-terminal nucleophile aminohydrolases (Ntn hydrolases)"/>
    <property type="match status" value="2"/>
</dbReference>
<keyword evidence="2" id="KW-0812">Transmembrane</keyword>
<reference evidence="3 4" key="1">
    <citation type="submission" date="2021-03" db="EMBL/GenBank/DDBJ databases">
        <title>Genomic Encyclopedia of Type Strains, Phase IV (KMG-IV): sequencing the most valuable type-strain genomes for metagenomic binning, comparative biology and taxonomic classification.</title>
        <authorList>
            <person name="Goeker M."/>
        </authorList>
    </citation>
    <scope>NUCLEOTIDE SEQUENCE [LARGE SCALE GENOMIC DNA]</scope>
    <source>
        <strain evidence="3 4">DSM 27138</strain>
    </source>
</reference>
<dbReference type="InterPro" id="IPR023343">
    <property type="entry name" value="Penicillin_amidase_dom1"/>
</dbReference>
<protein>
    <submittedName>
        <fullName evidence="3">Penicillin amidase</fullName>
        <ecNumber evidence="3">3.5.1.11</ecNumber>
    </submittedName>
</protein>
<evidence type="ECO:0000313" key="3">
    <source>
        <dbReference type="EMBL" id="MBP2019758.1"/>
    </source>
</evidence>
<dbReference type="InterPro" id="IPR014395">
    <property type="entry name" value="Pen/GL7ACA/AHL_acylase"/>
</dbReference>
<evidence type="ECO:0000256" key="2">
    <source>
        <dbReference type="SAM" id="Phobius"/>
    </source>
</evidence>
<accession>A0ABS4JW72</accession>
<feature type="transmembrane region" description="Helical" evidence="2">
    <location>
        <begin position="29"/>
        <end position="47"/>
    </location>
</feature>
<organism evidence="3 4">
    <name type="scientific">Symbiobacterium terraclitae</name>
    <dbReference type="NCBI Taxonomy" id="557451"/>
    <lineage>
        <taxon>Bacteria</taxon>
        <taxon>Bacillati</taxon>
        <taxon>Bacillota</taxon>
        <taxon>Clostridia</taxon>
        <taxon>Eubacteriales</taxon>
        <taxon>Symbiobacteriaceae</taxon>
        <taxon>Symbiobacterium</taxon>
    </lineage>
</organism>
<dbReference type="PIRSF" id="PIRSF001227">
    <property type="entry name" value="Pen_acylase"/>
    <property type="match status" value="1"/>
</dbReference>